<reference evidence="1 2" key="1">
    <citation type="submission" date="2024-02" db="EMBL/GenBank/DDBJ databases">
        <authorList>
            <person name="Chen Y."/>
            <person name="Shah S."/>
            <person name="Dougan E. K."/>
            <person name="Thang M."/>
            <person name="Chan C."/>
        </authorList>
    </citation>
    <scope>NUCLEOTIDE SEQUENCE [LARGE SCALE GENOMIC DNA]</scope>
</reference>
<accession>A0ABP0NTF3</accession>
<evidence type="ECO:0000313" key="2">
    <source>
        <dbReference type="Proteomes" id="UP001642484"/>
    </source>
</evidence>
<sequence length="428" mass="48272">MSFFDSFLDEVLQKEEGDDDGCPTSTPGSPTCTLEHLAEWLAGSTHSSSFSGVAAPETAVLGLHWAVQNRIPDRTIAPPRMLSMVEWNAECQAELDVLATGIKQDWCCCFSDISSFFRCELKEVIEQLKKKPSMALEVLSPIITSRQAVNRRAPCVRHGQNCFIETAQKHFCGTSCTAHSRQGKQLGLSDPNVLHLLAWAALRLEVQEQEITLENVEGFPTSVLERLLGSCYIIEDVVMDPRMYGFPVARARKYHRLRHKMAALAEVSPLSHFCKRFHRAVNWSWRELLFQHNFNHGVIQSEFEEELHWGSSRKLSMAHALQDAATEEEWDRRVEPLAQHYGWDRLSAAKDVVVSMGGPERQPFLAALNVTEIEMRRSYAISHPGQAWQLNQNPESGHGMASTDKWLHTFIHNVGLMLALTSVTSLTH</sequence>
<dbReference type="Proteomes" id="UP001642484">
    <property type="component" value="Unassembled WGS sequence"/>
</dbReference>
<dbReference type="InterPro" id="IPR029063">
    <property type="entry name" value="SAM-dependent_MTases_sf"/>
</dbReference>
<evidence type="ECO:0000313" key="1">
    <source>
        <dbReference type="EMBL" id="CAK9067062.1"/>
    </source>
</evidence>
<name>A0ABP0NTF3_9DINO</name>
<keyword evidence="2" id="KW-1185">Reference proteome</keyword>
<comment type="caution">
    <text evidence="1">The sequence shown here is derived from an EMBL/GenBank/DDBJ whole genome shotgun (WGS) entry which is preliminary data.</text>
</comment>
<dbReference type="Gene3D" id="3.40.50.150">
    <property type="entry name" value="Vaccinia Virus protein VP39"/>
    <property type="match status" value="1"/>
</dbReference>
<dbReference type="EMBL" id="CAXAMN010022170">
    <property type="protein sequence ID" value="CAK9067062.1"/>
    <property type="molecule type" value="Genomic_DNA"/>
</dbReference>
<organism evidence="1 2">
    <name type="scientific">Durusdinium trenchii</name>
    <dbReference type="NCBI Taxonomy" id="1381693"/>
    <lineage>
        <taxon>Eukaryota</taxon>
        <taxon>Sar</taxon>
        <taxon>Alveolata</taxon>
        <taxon>Dinophyceae</taxon>
        <taxon>Suessiales</taxon>
        <taxon>Symbiodiniaceae</taxon>
        <taxon>Durusdinium</taxon>
    </lineage>
</organism>
<gene>
    <name evidence="1" type="ORF">CCMP2556_LOCUS32949</name>
</gene>
<dbReference type="SUPFAM" id="SSF53335">
    <property type="entry name" value="S-adenosyl-L-methionine-dependent methyltransferases"/>
    <property type="match status" value="1"/>
</dbReference>
<protein>
    <submittedName>
        <fullName evidence="1">Uncharacterized protein</fullName>
    </submittedName>
</protein>
<proteinExistence type="predicted"/>